<dbReference type="Proteomes" id="UP001321473">
    <property type="component" value="Unassembled WGS sequence"/>
</dbReference>
<feature type="chain" id="PRO_5042889008" description="BPTI/Kunitz inhibitor domain-containing protein" evidence="1">
    <location>
        <begin position="17"/>
        <end position="205"/>
    </location>
</feature>
<evidence type="ECO:0000313" key="4">
    <source>
        <dbReference type="Proteomes" id="UP001321473"/>
    </source>
</evidence>
<organism evidence="3 4">
    <name type="scientific">Amblyomma americanum</name>
    <name type="common">Lone star tick</name>
    <dbReference type="NCBI Taxonomy" id="6943"/>
    <lineage>
        <taxon>Eukaryota</taxon>
        <taxon>Metazoa</taxon>
        <taxon>Ecdysozoa</taxon>
        <taxon>Arthropoda</taxon>
        <taxon>Chelicerata</taxon>
        <taxon>Arachnida</taxon>
        <taxon>Acari</taxon>
        <taxon>Parasitiformes</taxon>
        <taxon>Ixodida</taxon>
        <taxon>Ixodoidea</taxon>
        <taxon>Ixodidae</taxon>
        <taxon>Amblyomminae</taxon>
        <taxon>Amblyomma</taxon>
    </lineage>
</organism>
<dbReference type="PROSITE" id="PS50279">
    <property type="entry name" value="BPTI_KUNITZ_2"/>
    <property type="match status" value="1"/>
</dbReference>
<proteinExistence type="predicted"/>
<keyword evidence="4" id="KW-1185">Reference proteome</keyword>
<dbReference type="Gene3D" id="4.10.410.10">
    <property type="entry name" value="Pancreatic trypsin inhibitor Kunitz domain"/>
    <property type="match status" value="1"/>
</dbReference>
<feature type="signal peptide" evidence="1">
    <location>
        <begin position="1"/>
        <end position="16"/>
    </location>
</feature>
<comment type="caution">
    <text evidence="3">The sequence shown here is derived from an EMBL/GenBank/DDBJ whole genome shotgun (WGS) entry which is preliminary data.</text>
</comment>
<keyword evidence="1" id="KW-0732">Signal</keyword>
<dbReference type="InterPro" id="IPR002223">
    <property type="entry name" value="Kunitz_BPTI"/>
</dbReference>
<dbReference type="InterPro" id="IPR036880">
    <property type="entry name" value="Kunitz_BPTI_sf"/>
</dbReference>
<accession>A0AAQ4DFU8</accession>
<name>A0AAQ4DFU8_AMBAM</name>
<evidence type="ECO:0000259" key="2">
    <source>
        <dbReference type="PROSITE" id="PS50279"/>
    </source>
</evidence>
<dbReference type="EMBL" id="JARKHS020031281">
    <property type="protein sequence ID" value="KAK8761338.1"/>
    <property type="molecule type" value="Genomic_DNA"/>
</dbReference>
<feature type="domain" description="BPTI/Kunitz inhibitor" evidence="2">
    <location>
        <begin position="147"/>
        <end position="202"/>
    </location>
</feature>
<evidence type="ECO:0000256" key="1">
    <source>
        <dbReference type="SAM" id="SignalP"/>
    </source>
</evidence>
<gene>
    <name evidence="3" type="ORF">V5799_027394</name>
</gene>
<dbReference type="GO" id="GO:0004867">
    <property type="term" value="F:serine-type endopeptidase inhibitor activity"/>
    <property type="evidence" value="ECO:0007669"/>
    <property type="project" value="InterPro"/>
</dbReference>
<reference evidence="3 4" key="1">
    <citation type="journal article" date="2023" name="Arcadia Sci">
        <title>De novo assembly of a long-read Amblyomma americanum tick genome.</title>
        <authorList>
            <person name="Chou S."/>
            <person name="Poskanzer K.E."/>
            <person name="Rollins M."/>
            <person name="Thuy-Boun P.S."/>
        </authorList>
    </citation>
    <scope>NUCLEOTIDE SEQUENCE [LARGE SCALE GENOMIC DNA]</scope>
    <source>
        <strain evidence="3">F_SG_1</strain>
        <tissue evidence="3">Salivary glands</tissue>
    </source>
</reference>
<protein>
    <recommendedName>
        <fullName evidence="2">BPTI/Kunitz inhibitor domain-containing protein</fullName>
    </recommendedName>
</protein>
<evidence type="ECO:0000313" key="3">
    <source>
        <dbReference type="EMBL" id="KAK8761338.1"/>
    </source>
</evidence>
<sequence>MFFYLLALTVVAAALGEKQCRHFFIDDYNDCDYDARPSGYGYNREYHTCVRYDYCAGQGAEPIVFGTLDECKQACNGMGHKECPQTVLQNTSTACRIDDWTEYYMYRKDTGECVKRKACEPPRDGKHIFTTERECLGACYDMVNDPCVFAHYAKFHACPYGYDVWRYSYNKTSGRCVGFLASACYDPSINLFYDEKACQRQCKKK</sequence>
<dbReference type="SUPFAM" id="SSF57362">
    <property type="entry name" value="BPTI-like"/>
    <property type="match status" value="1"/>
</dbReference>
<dbReference type="AlphaFoldDB" id="A0AAQ4DFU8"/>